<accession>A0A0G1G0R9</accession>
<dbReference type="Proteomes" id="UP000034646">
    <property type="component" value="Unassembled WGS sequence"/>
</dbReference>
<organism evidence="1 2">
    <name type="scientific">Candidatus Nomurabacteria bacterium GW2011_GWA2_43_15</name>
    <dbReference type="NCBI Taxonomy" id="1618738"/>
    <lineage>
        <taxon>Bacteria</taxon>
        <taxon>Candidatus Nomuraibacteriota</taxon>
    </lineage>
</organism>
<gene>
    <name evidence="1" type="ORF">UV76_C0007G0045</name>
</gene>
<name>A0A0G1G0R9_9BACT</name>
<sequence length="155" mass="17693">MTPENVTKLIQEIVEQAQLLKNKYISGEDKAPVNYVCIFSQTEKEFDELLEIIQNMGPQVDTTSMGPIFDIGGIETKAGPLRVLKLRLPDIKRPEWGDADFTVENYEKFKKDYLSKPGFNLLIRSKFEMIELSDPTFNVLAYFSSIPVNEQLGLK</sequence>
<reference evidence="1 2" key="1">
    <citation type="journal article" date="2015" name="Nature">
        <title>rRNA introns, odd ribosomes, and small enigmatic genomes across a large radiation of phyla.</title>
        <authorList>
            <person name="Brown C.T."/>
            <person name="Hug L.A."/>
            <person name="Thomas B.C."/>
            <person name="Sharon I."/>
            <person name="Castelle C.J."/>
            <person name="Singh A."/>
            <person name="Wilkins M.J."/>
            <person name="Williams K.H."/>
            <person name="Banfield J.F."/>
        </authorList>
    </citation>
    <scope>NUCLEOTIDE SEQUENCE [LARGE SCALE GENOMIC DNA]</scope>
</reference>
<evidence type="ECO:0000313" key="2">
    <source>
        <dbReference type="Proteomes" id="UP000034646"/>
    </source>
</evidence>
<comment type="caution">
    <text evidence="1">The sequence shown here is derived from an EMBL/GenBank/DDBJ whole genome shotgun (WGS) entry which is preliminary data.</text>
</comment>
<dbReference type="EMBL" id="LCFS01000007">
    <property type="protein sequence ID" value="KKT00837.1"/>
    <property type="molecule type" value="Genomic_DNA"/>
</dbReference>
<proteinExistence type="predicted"/>
<dbReference type="STRING" id="1618738.UV76_C0007G0045"/>
<protein>
    <submittedName>
        <fullName evidence="1">Uncharacterized protein</fullName>
    </submittedName>
</protein>
<dbReference type="AlphaFoldDB" id="A0A0G1G0R9"/>
<evidence type="ECO:0000313" key="1">
    <source>
        <dbReference type="EMBL" id="KKT00837.1"/>
    </source>
</evidence>